<keyword evidence="3" id="KW-1003">Cell membrane</keyword>
<evidence type="ECO:0000256" key="4">
    <source>
        <dbReference type="ARBA" id="ARBA00022692"/>
    </source>
</evidence>
<reference evidence="10 11" key="1">
    <citation type="submission" date="2015-08" db="EMBL/GenBank/DDBJ databases">
        <authorList>
            <person name="Babu N.S."/>
            <person name="Beckwith C.J."/>
            <person name="Beseler K.G."/>
            <person name="Brison A."/>
            <person name="Carone J.V."/>
            <person name="Caskin T.P."/>
            <person name="Diamond M."/>
            <person name="Durham M.E."/>
            <person name="Foxe J.M."/>
            <person name="Go M."/>
            <person name="Henderson B.A."/>
            <person name="Jones I.B."/>
            <person name="McGettigan J.A."/>
            <person name="Micheletti S.J."/>
            <person name="Nasrallah M.E."/>
            <person name="Ortiz D."/>
            <person name="Piller C.R."/>
            <person name="Privatt S.R."/>
            <person name="Schneider S.L."/>
            <person name="Sharp S."/>
            <person name="Smith T.C."/>
            <person name="Stanton J.D."/>
            <person name="Ullery H.E."/>
            <person name="Wilson R.J."/>
            <person name="Serrano M.G."/>
            <person name="Buck G."/>
            <person name="Lee V."/>
            <person name="Wang Y."/>
            <person name="Carvalho R."/>
            <person name="Voegtly L."/>
            <person name="Shi R."/>
            <person name="Duckworth R."/>
            <person name="Johnson A."/>
            <person name="Loviza R."/>
            <person name="Walstead R."/>
            <person name="Shah Z."/>
            <person name="Kiflezghi M."/>
            <person name="Wade K."/>
            <person name="Ball S.L."/>
            <person name="Bradley K.W."/>
            <person name="Asai D.J."/>
            <person name="Bowman C.A."/>
            <person name="Russell D.A."/>
            <person name="Pope W.H."/>
            <person name="Jacobs-Sera D."/>
            <person name="Hendrix R.W."/>
            <person name="Hatfull G.F."/>
        </authorList>
    </citation>
    <scope>NUCLEOTIDE SEQUENCE [LARGE SCALE GENOMIC DNA]</scope>
    <source>
        <strain evidence="10 11">DSM 27710</strain>
    </source>
</reference>
<feature type="transmembrane region" description="Helical" evidence="8">
    <location>
        <begin position="186"/>
        <end position="203"/>
    </location>
</feature>
<feature type="transmembrane region" description="Helical" evidence="8">
    <location>
        <begin position="456"/>
        <end position="475"/>
    </location>
</feature>
<feature type="transmembrane region" description="Helical" evidence="8">
    <location>
        <begin position="103"/>
        <end position="121"/>
    </location>
</feature>
<accession>A0A0K1PHN7</accession>
<feature type="transmembrane region" description="Helical" evidence="8">
    <location>
        <begin position="127"/>
        <end position="146"/>
    </location>
</feature>
<name>A0A0K1PHN7_9BACT</name>
<evidence type="ECO:0000256" key="6">
    <source>
        <dbReference type="ARBA" id="ARBA00023136"/>
    </source>
</evidence>
<evidence type="ECO:0000256" key="2">
    <source>
        <dbReference type="ARBA" id="ARBA00022448"/>
    </source>
</evidence>
<feature type="transmembrane region" description="Helical" evidence="8">
    <location>
        <begin position="353"/>
        <end position="372"/>
    </location>
</feature>
<keyword evidence="5 8" id="KW-1133">Transmembrane helix</keyword>
<dbReference type="InterPro" id="IPR011701">
    <property type="entry name" value="MFS"/>
</dbReference>
<dbReference type="SUPFAM" id="SSF103473">
    <property type="entry name" value="MFS general substrate transporter"/>
    <property type="match status" value="1"/>
</dbReference>
<keyword evidence="10" id="KW-0762">Sugar transport</keyword>
<comment type="subcellular location">
    <subcellularLocation>
        <location evidence="1">Cell membrane</location>
        <topology evidence="1">Multi-pass membrane protein</topology>
    </subcellularLocation>
</comment>
<keyword evidence="11" id="KW-1185">Reference proteome</keyword>
<dbReference type="InterPro" id="IPR020846">
    <property type="entry name" value="MFS_dom"/>
</dbReference>
<evidence type="ECO:0000256" key="5">
    <source>
        <dbReference type="ARBA" id="ARBA00022989"/>
    </source>
</evidence>
<keyword evidence="4 8" id="KW-0812">Transmembrane</keyword>
<feature type="transmembrane region" description="Helical" evidence="8">
    <location>
        <begin position="33"/>
        <end position="52"/>
    </location>
</feature>
<evidence type="ECO:0000256" key="7">
    <source>
        <dbReference type="SAM" id="MobiDB-lite"/>
    </source>
</evidence>
<feature type="transmembrane region" description="Helical" evidence="8">
    <location>
        <begin position="288"/>
        <end position="312"/>
    </location>
</feature>
<dbReference type="RefSeq" id="WP_157370774.1">
    <property type="nucleotide sequence ID" value="NZ_CP012332.1"/>
</dbReference>
<proteinExistence type="predicted"/>
<protein>
    <submittedName>
        <fullName evidence="10">Putative sugar transporter</fullName>
    </submittedName>
</protein>
<dbReference type="EMBL" id="CP012332">
    <property type="protein sequence ID" value="AKU93035.1"/>
    <property type="molecule type" value="Genomic_DNA"/>
</dbReference>
<evidence type="ECO:0000259" key="9">
    <source>
        <dbReference type="PROSITE" id="PS50850"/>
    </source>
</evidence>
<evidence type="ECO:0000313" key="11">
    <source>
        <dbReference type="Proteomes" id="UP000055590"/>
    </source>
</evidence>
<dbReference type="OrthoDB" id="9812221at2"/>
<dbReference type="Gene3D" id="1.20.1720.10">
    <property type="entry name" value="Multidrug resistance protein D"/>
    <property type="match status" value="1"/>
</dbReference>
<dbReference type="PANTHER" id="PTHR42718:SF42">
    <property type="entry name" value="EXPORT PROTEIN"/>
    <property type="match status" value="1"/>
</dbReference>
<feature type="domain" description="Major facilitator superfamily (MFS) profile" evidence="9">
    <location>
        <begin position="34"/>
        <end position="479"/>
    </location>
</feature>
<evidence type="ECO:0000256" key="1">
    <source>
        <dbReference type="ARBA" id="ARBA00004651"/>
    </source>
</evidence>
<dbReference type="GO" id="GO:0005886">
    <property type="term" value="C:plasma membrane"/>
    <property type="evidence" value="ECO:0007669"/>
    <property type="project" value="UniProtKB-SubCell"/>
</dbReference>
<dbReference type="InterPro" id="IPR004638">
    <property type="entry name" value="EmrB-like"/>
</dbReference>
<organism evidence="10 11">
    <name type="scientific">Vulgatibacter incomptus</name>
    <dbReference type="NCBI Taxonomy" id="1391653"/>
    <lineage>
        <taxon>Bacteria</taxon>
        <taxon>Pseudomonadati</taxon>
        <taxon>Myxococcota</taxon>
        <taxon>Myxococcia</taxon>
        <taxon>Myxococcales</taxon>
        <taxon>Cystobacterineae</taxon>
        <taxon>Vulgatibacteraceae</taxon>
        <taxon>Vulgatibacter</taxon>
    </lineage>
</organism>
<evidence type="ECO:0000256" key="3">
    <source>
        <dbReference type="ARBA" id="ARBA00022475"/>
    </source>
</evidence>
<dbReference type="PATRIC" id="fig|1391653.3.peg.3572"/>
<dbReference type="Proteomes" id="UP000055590">
    <property type="component" value="Chromosome"/>
</dbReference>
<feature type="transmembrane region" description="Helical" evidence="8">
    <location>
        <begin position="224"/>
        <end position="243"/>
    </location>
</feature>
<dbReference type="NCBIfam" id="TIGR00711">
    <property type="entry name" value="efflux_EmrB"/>
    <property type="match status" value="1"/>
</dbReference>
<feature type="transmembrane region" description="Helical" evidence="8">
    <location>
        <begin position="72"/>
        <end position="91"/>
    </location>
</feature>
<dbReference type="CDD" id="cd17321">
    <property type="entry name" value="MFS_MMR_MDR_like"/>
    <property type="match status" value="1"/>
</dbReference>
<dbReference type="GO" id="GO:0022857">
    <property type="term" value="F:transmembrane transporter activity"/>
    <property type="evidence" value="ECO:0007669"/>
    <property type="project" value="InterPro"/>
</dbReference>
<dbReference type="AlphaFoldDB" id="A0A0K1PHN7"/>
<gene>
    <name evidence="10" type="ORF">AKJ08_3422</name>
</gene>
<keyword evidence="6 8" id="KW-0472">Membrane</keyword>
<dbReference type="PANTHER" id="PTHR42718">
    <property type="entry name" value="MAJOR FACILITATOR SUPERFAMILY MULTIDRUG TRANSPORTER MFSC"/>
    <property type="match status" value="1"/>
</dbReference>
<feature type="transmembrane region" description="Helical" evidence="8">
    <location>
        <begin position="324"/>
        <end position="346"/>
    </location>
</feature>
<sequence>MRTGGRPPIETLPYAMAQDARALVRLSQPTGKWILVTTVCGASMALLDSTVVNVALPSIGKDLGSDVRGLQWTVNAYMLALSSFLLVGGSLGDRFGRLRTFRIGVAWFTVASVLCALAPGMEWLVGARGLQGVGSALLTPGSLALIQSTFHPDDRPRAIGYWLGLSGVAAAIGPFVGGLLVGSVGWRWIFAINVPLAAAVLLASRKVPESRAERLPQSLDLAGAVLAVSGLGGITFALVEAGAAGMGEAVVLVSAAIGVAAFCGLVVDERRSPEPMVPLSLFRSREFSVANLITLCAYAALGGSFFFVVLFLQVVAGWSPLKSGISLLPVSLVMLALSPTVGGLAGRFGPRKLMSGGGIVAAIGLILLSRIGAHPRLVGDVLPAMLVLGLGLVGIAVPVTVAVLASADPRRAGAASGINNAVARAASLLAVAALPLATGLSGTNYGAALSRSFPRAMILCAVLLVVAALLSWFLIRDSETLAHPDRPHERPPSRRSCPITGPPPPCEQPGVPRKHSSPTP</sequence>
<feature type="transmembrane region" description="Helical" evidence="8">
    <location>
        <begin position="158"/>
        <end position="180"/>
    </location>
</feature>
<dbReference type="Pfam" id="PF07690">
    <property type="entry name" value="MFS_1"/>
    <property type="match status" value="1"/>
</dbReference>
<dbReference type="KEGG" id="vin:AKJ08_3422"/>
<keyword evidence="2" id="KW-0813">Transport</keyword>
<evidence type="ECO:0000256" key="8">
    <source>
        <dbReference type="SAM" id="Phobius"/>
    </source>
</evidence>
<dbReference type="PROSITE" id="PS50850">
    <property type="entry name" value="MFS"/>
    <property type="match status" value="1"/>
</dbReference>
<dbReference type="InterPro" id="IPR036259">
    <property type="entry name" value="MFS_trans_sf"/>
</dbReference>
<feature type="region of interest" description="Disordered" evidence="7">
    <location>
        <begin position="482"/>
        <end position="520"/>
    </location>
</feature>
<dbReference type="STRING" id="1391653.AKJ08_3422"/>
<feature type="transmembrane region" description="Helical" evidence="8">
    <location>
        <begin position="249"/>
        <end position="267"/>
    </location>
</feature>
<evidence type="ECO:0000313" key="10">
    <source>
        <dbReference type="EMBL" id="AKU93035.1"/>
    </source>
</evidence>
<feature type="compositionally biased region" description="Basic and acidic residues" evidence="7">
    <location>
        <begin position="482"/>
        <end position="492"/>
    </location>
</feature>
<dbReference type="Gene3D" id="1.20.1250.20">
    <property type="entry name" value="MFS general substrate transporter like domains"/>
    <property type="match status" value="1"/>
</dbReference>
<feature type="transmembrane region" description="Helical" evidence="8">
    <location>
        <begin position="384"/>
        <end position="405"/>
    </location>
</feature>